<evidence type="ECO:0000313" key="1">
    <source>
        <dbReference type="EMBL" id="JAH04234.1"/>
    </source>
</evidence>
<reference evidence="1" key="2">
    <citation type="journal article" date="2015" name="Fish Shellfish Immunol.">
        <title>Early steps in the European eel (Anguilla anguilla)-Vibrio vulnificus interaction in the gills: Role of the RtxA13 toxin.</title>
        <authorList>
            <person name="Callol A."/>
            <person name="Pajuelo D."/>
            <person name="Ebbesson L."/>
            <person name="Teles M."/>
            <person name="MacKenzie S."/>
            <person name="Amaro C."/>
        </authorList>
    </citation>
    <scope>NUCLEOTIDE SEQUENCE</scope>
</reference>
<dbReference type="AlphaFoldDB" id="A0A0E9PIA1"/>
<proteinExistence type="predicted"/>
<reference evidence="1" key="1">
    <citation type="submission" date="2014-11" db="EMBL/GenBank/DDBJ databases">
        <authorList>
            <person name="Amaro Gonzalez C."/>
        </authorList>
    </citation>
    <scope>NUCLEOTIDE SEQUENCE</scope>
</reference>
<organism evidence="1">
    <name type="scientific">Anguilla anguilla</name>
    <name type="common">European freshwater eel</name>
    <name type="synonym">Muraena anguilla</name>
    <dbReference type="NCBI Taxonomy" id="7936"/>
    <lineage>
        <taxon>Eukaryota</taxon>
        <taxon>Metazoa</taxon>
        <taxon>Chordata</taxon>
        <taxon>Craniata</taxon>
        <taxon>Vertebrata</taxon>
        <taxon>Euteleostomi</taxon>
        <taxon>Actinopterygii</taxon>
        <taxon>Neopterygii</taxon>
        <taxon>Teleostei</taxon>
        <taxon>Anguilliformes</taxon>
        <taxon>Anguillidae</taxon>
        <taxon>Anguilla</taxon>
    </lineage>
</organism>
<accession>A0A0E9PIA1</accession>
<protein>
    <submittedName>
        <fullName evidence="1">Uncharacterized protein</fullName>
    </submittedName>
</protein>
<sequence length="48" mass="5302">MLIQDAVIVINCQLASFYTVGCITEDRPHTPHRPMSCSKCTVLLSVLP</sequence>
<name>A0A0E9PIA1_ANGAN</name>
<dbReference type="EMBL" id="GBXM01104343">
    <property type="protein sequence ID" value="JAH04234.1"/>
    <property type="molecule type" value="Transcribed_RNA"/>
</dbReference>